<evidence type="ECO:0000313" key="12">
    <source>
        <dbReference type="Proteomes" id="UP000054279"/>
    </source>
</evidence>
<proteinExistence type="inferred from homology"/>
<dbReference type="OrthoDB" id="3225429at2759"/>
<dbReference type="PANTHER" id="PTHR48250:SF2">
    <property type="entry name" value="CUTINASE"/>
    <property type="match status" value="1"/>
</dbReference>
<dbReference type="AlphaFoldDB" id="A0A0C9VH42"/>
<keyword evidence="6" id="KW-0732">Signal</keyword>
<dbReference type="SUPFAM" id="SSF53474">
    <property type="entry name" value="alpha/beta-Hydrolases"/>
    <property type="match status" value="1"/>
</dbReference>
<dbReference type="PANTHER" id="PTHR48250">
    <property type="entry name" value="CUTINASE 2-RELATED"/>
    <property type="match status" value="1"/>
</dbReference>
<evidence type="ECO:0000256" key="10">
    <source>
        <dbReference type="PIRSR" id="PIRSR611150-2"/>
    </source>
</evidence>
<evidence type="ECO:0000256" key="4">
    <source>
        <dbReference type="ARBA" id="ARBA00022487"/>
    </source>
</evidence>
<evidence type="ECO:0000256" key="9">
    <source>
        <dbReference type="ARBA" id="ARBA00034045"/>
    </source>
</evidence>
<reference evidence="11 12" key="1">
    <citation type="submission" date="2014-06" db="EMBL/GenBank/DDBJ databases">
        <title>Evolutionary Origins and Diversification of the Mycorrhizal Mutualists.</title>
        <authorList>
            <consortium name="DOE Joint Genome Institute"/>
            <consortium name="Mycorrhizal Genomics Consortium"/>
            <person name="Kohler A."/>
            <person name="Kuo A."/>
            <person name="Nagy L.G."/>
            <person name="Floudas D."/>
            <person name="Copeland A."/>
            <person name="Barry K.W."/>
            <person name="Cichocki N."/>
            <person name="Veneault-Fourrey C."/>
            <person name="LaButti K."/>
            <person name="Lindquist E.A."/>
            <person name="Lipzen A."/>
            <person name="Lundell T."/>
            <person name="Morin E."/>
            <person name="Murat C."/>
            <person name="Riley R."/>
            <person name="Ohm R."/>
            <person name="Sun H."/>
            <person name="Tunlid A."/>
            <person name="Henrissat B."/>
            <person name="Grigoriev I.V."/>
            <person name="Hibbett D.S."/>
            <person name="Martin F."/>
        </authorList>
    </citation>
    <scope>NUCLEOTIDE SEQUENCE [LARGE SCALE GENOMIC DNA]</scope>
    <source>
        <strain evidence="11 12">SS14</strain>
    </source>
</reference>
<dbReference type="PROSITE" id="PS00931">
    <property type="entry name" value="CUTINASE_2"/>
    <property type="match status" value="1"/>
</dbReference>
<feature type="disulfide bond" evidence="10">
    <location>
        <begin position="60"/>
        <end position="67"/>
    </location>
</feature>
<evidence type="ECO:0000256" key="7">
    <source>
        <dbReference type="ARBA" id="ARBA00022801"/>
    </source>
</evidence>
<dbReference type="Pfam" id="PF01083">
    <property type="entry name" value="Cutinase"/>
    <property type="match status" value="1"/>
</dbReference>
<evidence type="ECO:0000256" key="1">
    <source>
        <dbReference type="ARBA" id="ARBA00004613"/>
    </source>
</evidence>
<protein>
    <recommendedName>
        <fullName evidence="3">cutinase</fullName>
        <ecNumber evidence="3">3.1.1.74</ecNumber>
    </recommendedName>
</protein>
<dbReference type="InterPro" id="IPR000675">
    <property type="entry name" value="Cutinase/axe"/>
</dbReference>
<keyword evidence="5" id="KW-0964">Secreted</keyword>
<evidence type="ECO:0000313" key="11">
    <source>
        <dbReference type="EMBL" id="KIJ46561.1"/>
    </source>
</evidence>
<comment type="catalytic activity">
    <reaction evidence="9">
        <text>cutin + H2O = cutin monomers.</text>
        <dbReference type="EC" id="3.1.1.74"/>
    </reaction>
</comment>
<dbReference type="EC" id="3.1.1.74" evidence="3"/>
<evidence type="ECO:0000256" key="6">
    <source>
        <dbReference type="ARBA" id="ARBA00022729"/>
    </source>
</evidence>
<dbReference type="InterPro" id="IPR029058">
    <property type="entry name" value="AB_hydrolase_fold"/>
</dbReference>
<accession>A0A0C9VH42</accession>
<evidence type="ECO:0000256" key="8">
    <source>
        <dbReference type="ARBA" id="ARBA00023157"/>
    </source>
</evidence>
<dbReference type="InterPro" id="IPR043579">
    <property type="entry name" value="CUTINASE_2"/>
</dbReference>
<comment type="subcellular location">
    <subcellularLocation>
        <location evidence="1">Secreted</location>
    </subcellularLocation>
</comment>
<keyword evidence="4" id="KW-0719">Serine esterase</keyword>
<dbReference type="GO" id="GO:0050525">
    <property type="term" value="F:cutinase activity"/>
    <property type="evidence" value="ECO:0007669"/>
    <property type="project" value="UniProtKB-EC"/>
</dbReference>
<dbReference type="Gene3D" id="3.40.50.1820">
    <property type="entry name" value="alpha/beta hydrolase"/>
    <property type="match status" value="1"/>
</dbReference>
<comment type="similarity">
    <text evidence="2">Belongs to the cutinase family.</text>
</comment>
<name>A0A0C9VH42_SPHS4</name>
<sequence length="95" mass="10087">MKRISYQTFAFGEGTQLVYKDSDLHYTAVQSRVNAVVMFGDPNKGQALPGVLNGRSLTICPVGDIICLGGQIITSVHLGYGANTAQAASFVVSHI</sequence>
<evidence type="ECO:0000256" key="2">
    <source>
        <dbReference type="ARBA" id="ARBA00007534"/>
    </source>
</evidence>
<dbReference type="Proteomes" id="UP000054279">
    <property type="component" value="Unassembled WGS sequence"/>
</dbReference>
<keyword evidence="12" id="KW-1185">Reference proteome</keyword>
<evidence type="ECO:0000256" key="5">
    <source>
        <dbReference type="ARBA" id="ARBA00022525"/>
    </source>
</evidence>
<keyword evidence="7" id="KW-0378">Hydrolase</keyword>
<keyword evidence="8 10" id="KW-1015">Disulfide bond</keyword>
<dbReference type="GO" id="GO:0016052">
    <property type="term" value="P:carbohydrate catabolic process"/>
    <property type="evidence" value="ECO:0007669"/>
    <property type="project" value="TreeGrafter"/>
</dbReference>
<dbReference type="EMBL" id="KN837106">
    <property type="protein sequence ID" value="KIJ46561.1"/>
    <property type="molecule type" value="Genomic_DNA"/>
</dbReference>
<organism evidence="11 12">
    <name type="scientific">Sphaerobolus stellatus (strain SS14)</name>
    <dbReference type="NCBI Taxonomy" id="990650"/>
    <lineage>
        <taxon>Eukaryota</taxon>
        <taxon>Fungi</taxon>
        <taxon>Dikarya</taxon>
        <taxon>Basidiomycota</taxon>
        <taxon>Agaricomycotina</taxon>
        <taxon>Agaricomycetes</taxon>
        <taxon>Phallomycetidae</taxon>
        <taxon>Geastrales</taxon>
        <taxon>Sphaerobolaceae</taxon>
        <taxon>Sphaerobolus</taxon>
    </lineage>
</organism>
<dbReference type="GO" id="GO:0005576">
    <property type="term" value="C:extracellular region"/>
    <property type="evidence" value="ECO:0007669"/>
    <property type="project" value="UniProtKB-SubCell"/>
</dbReference>
<dbReference type="InterPro" id="IPR011150">
    <property type="entry name" value="Cutinase_monf"/>
</dbReference>
<gene>
    <name evidence="11" type="ORF">M422DRAFT_249711</name>
</gene>
<dbReference type="HOGENOM" id="CLU_158780_0_0_1"/>
<evidence type="ECO:0000256" key="3">
    <source>
        <dbReference type="ARBA" id="ARBA00013095"/>
    </source>
</evidence>